<dbReference type="GO" id="GO:0003684">
    <property type="term" value="F:damaged DNA binding"/>
    <property type="evidence" value="ECO:0007669"/>
    <property type="project" value="InterPro"/>
</dbReference>
<dbReference type="Gene3D" id="1.10.8.50">
    <property type="match status" value="1"/>
</dbReference>
<keyword evidence="10" id="KW-0238">DNA-binding</keyword>
<keyword evidence="9" id="KW-0862">Zinc</keyword>
<dbReference type="GO" id="GO:0003690">
    <property type="term" value="F:double-stranded DNA binding"/>
    <property type="evidence" value="ECO:0007669"/>
    <property type="project" value="UniProtKB-ARBA"/>
</dbReference>
<evidence type="ECO:0000256" key="13">
    <source>
        <dbReference type="ARBA" id="ARBA00023268"/>
    </source>
</evidence>
<dbReference type="Pfam" id="PF06831">
    <property type="entry name" value="H2TH"/>
    <property type="match status" value="1"/>
</dbReference>
<feature type="domain" description="FPG-type" evidence="17">
    <location>
        <begin position="252"/>
        <end position="286"/>
    </location>
</feature>
<evidence type="ECO:0000259" key="17">
    <source>
        <dbReference type="PROSITE" id="PS51066"/>
    </source>
</evidence>
<dbReference type="CDD" id="cd08966">
    <property type="entry name" value="EcFpg-like_N"/>
    <property type="match status" value="1"/>
</dbReference>
<dbReference type="EMBL" id="FQUL01000020">
    <property type="protein sequence ID" value="SHE73987.1"/>
    <property type="molecule type" value="Genomic_DNA"/>
</dbReference>
<evidence type="ECO:0000256" key="8">
    <source>
        <dbReference type="ARBA" id="ARBA00022801"/>
    </source>
</evidence>
<keyword evidence="7 16" id="KW-0863">Zinc-finger</keyword>
<dbReference type="SUPFAM" id="SSF57716">
    <property type="entry name" value="Glucocorticoid receptor-like (DNA-binding domain)"/>
    <property type="match status" value="1"/>
</dbReference>
<comment type="cofactor">
    <cofactor evidence="2">
        <name>Zn(2+)</name>
        <dbReference type="ChEBI" id="CHEBI:29105"/>
    </cofactor>
</comment>
<accession>A0A1M4VYF3</accession>
<reference evidence="20" key="1">
    <citation type="submission" date="2016-11" db="EMBL/GenBank/DDBJ databases">
        <authorList>
            <person name="Varghese N."/>
            <person name="Submissions S."/>
        </authorList>
    </citation>
    <scope>NUCLEOTIDE SEQUENCE [LARGE SCALE GENOMIC DNA]</scope>
    <source>
        <strain evidence="20">DSM 19514</strain>
    </source>
</reference>
<evidence type="ECO:0000313" key="19">
    <source>
        <dbReference type="EMBL" id="SHE73987.1"/>
    </source>
</evidence>
<keyword evidence="20" id="KW-1185">Reference proteome</keyword>
<dbReference type="FunFam" id="1.10.8.50:FF:000003">
    <property type="entry name" value="Formamidopyrimidine-DNA glycosylase"/>
    <property type="match status" value="1"/>
</dbReference>
<gene>
    <name evidence="19" type="ORF">SAMN02745225_01479</name>
</gene>
<comment type="catalytic activity">
    <reaction evidence="1">
        <text>Hydrolysis of DNA containing ring-opened 7-methylguanine residues, releasing 2,6-diamino-4-hydroxy-5-(N-methyl)formamidopyrimidine.</text>
        <dbReference type="EC" id="3.2.2.23"/>
    </reaction>
</comment>
<evidence type="ECO:0000256" key="11">
    <source>
        <dbReference type="ARBA" id="ARBA00023204"/>
    </source>
</evidence>
<evidence type="ECO:0000256" key="14">
    <source>
        <dbReference type="ARBA" id="ARBA00023295"/>
    </source>
</evidence>
<dbReference type="GO" id="GO:0006284">
    <property type="term" value="P:base-excision repair"/>
    <property type="evidence" value="ECO:0007669"/>
    <property type="project" value="InterPro"/>
</dbReference>
<dbReference type="Gene3D" id="3.20.190.10">
    <property type="entry name" value="MutM-like, N-terminal"/>
    <property type="match status" value="1"/>
</dbReference>
<comment type="subunit">
    <text evidence="4">Monomer.</text>
</comment>
<dbReference type="Pfam" id="PF01149">
    <property type="entry name" value="Fapy_DNA_glyco"/>
    <property type="match status" value="1"/>
</dbReference>
<dbReference type="InterPro" id="IPR010979">
    <property type="entry name" value="Ribosomal_uS13-like_H2TH"/>
</dbReference>
<dbReference type="RefSeq" id="WP_072790706.1">
    <property type="nucleotide sequence ID" value="NZ_FQUL01000020.1"/>
</dbReference>
<keyword evidence="11" id="KW-0234">DNA repair</keyword>
<evidence type="ECO:0000256" key="5">
    <source>
        <dbReference type="ARBA" id="ARBA00022723"/>
    </source>
</evidence>
<keyword evidence="6" id="KW-0227">DNA damage</keyword>
<dbReference type="SUPFAM" id="SSF81624">
    <property type="entry name" value="N-terminal domain of MutM-like DNA repair proteins"/>
    <property type="match status" value="1"/>
</dbReference>
<dbReference type="InterPro" id="IPR012319">
    <property type="entry name" value="FPG_cat"/>
</dbReference>
<dbReference type="GO" id="GO:0008270">
    <property type="term" value="F:zinc ion binding"/>
    <property type="evidence" value="ECO:0007669"/>
    <property type="project" value="UniProtKB-KW"/>
</dbReference>
<evidence type="ECO:0000256" key="16">
    <source>
        <dbReference type="PROSITE-ProRule" id="PRU00391"/>
    </source>
</evidence>
<dbReference type="NCBIfam" id="TIGR00577">
    <property type="entry name" value="fpg"/>
    <property type="match status" value="1"/>
</dbReference>
<dbReference type="SMART" id="SM01232">
    <property type="entry name" value="H2TH"/>
    <property type="match status" value="1"/>
</dbReference>
<dbReference type="PROSITE" id="PS51066">
    <property type="entry name" value="ZF_FPG_2"/>
    <property type="match status" value="1"/>
</dbReference>
<comment type="similarity">
    <text evidence="3">Belongs to the FPG family.</text>
</comment>
<dbReference type="GO" id="GO:0006979">
    <property type="term" value="P:response to oxidative stress"/>
    <property type="evidence" value="ECO:0007669"/>
    <property type="project" value="UniProtKB-ARBA"/>
</dbReference>
<dbReference type="PROSITE" id="PS51068">
    <property type="entry name" value="FPG_CAT"/>
    <property type="match status" value="1"/>
</dbReference>
<dbReference type="SUPFAM" id="SSF46946">
    <property type="entry name" value="S13-like H2TH domain"/>
    <property type="match status" value="1"/>
</dbReference>
<keyword evidence="14" id="KW-0326">Glycosidase</keyword>
<dbReference type="PANTHER" id="PTHR22993:SF9">
    <property type="entry name" value="FORMAMIDOPYRIMIDINE-DNA GLYCOSYLASE"/>
    <property type="match status" value="1"/>
</dbReference>
<proteinExistence type="inferred from homology"/>
<keyword evidence="8" id="KW-0378">Hydrolase</keyword>
<dbReference type="SMART" id="SM00898">
    <property type="entry name" value="Fapy_DNA_glyco"/>
    <property type="match status" value="1"/>
</dbReference>
<evidence type="ECO:0000256" key="4">
    <source>
        <dbReference type="ARBA" id="ARBA00011245"/>
    </source>
</evidence>
<evidence type="ECO:0000259" key="18">
    <source>
        <dbReference type="PROSITE" id="PS51068"/>
    </source>
</evidence>
<dbReference type="InterPro" id="IPR020629">
    <property type="entry name" value="FPG_Glyclase"/>
</dbReference>
<dbReference type="InterPro" id="IPR000214">
    <property type="entry name" value="Znf_DNA_glyclase/AP_lyase"/>
</dbReference>
<name>A0A1M4VYF3_9ACTN</name>
<dbReference type="AlphaFoldDB" id="A0A1M4VYF3"/>
<protein>
    <submittedName>
        <fullName evidence="19">DNA-(Apurinic or apyrimidinic site) lyase</fullName>
    </submittedName>
</protein>
<dbReference type="GO" id="GO:0034039">
    <property type="term" value="F:8-oxo-7,8-dihydroguanine DNA N-glycosylase activity"/>
    <property type="evidence" value="ECO:0007669"/>
    <property type="project" value="TreeGrafter"/>
</dbReference>
<dbReference type="Proteomes" id="UP000184295">
    <property type="component" value="Unassembled WGS sequence"/>
</dbReference>
<comment type="catalytic activity">
    <reaction evidence="15">
        <text>2'-deoxyribonucleotide-(2'-deoxyribose 5'-phosphate)-2'-deoxyribonucleotide-DNA = a 3'-end 2'-deoxyribonucleotide-(2,3-dehydro-2,3-deoxyribose 5'-phosphate)-DNA + a 5'-end 5'-phospho-2'-deoxyribonucleoside-DNA + H(+)</text>
        <dbReference type="Rhea" id="RHEA:66592"/>
        <dbReference type="Rhea" id="RHEA-COMP:13180"/>
        <dbReference type="Rhea" id="RHEA-COMP:16897"/>
        <dbReference type="Rhea" id="RHEA-COMP:17067"/>
        <dbReference type="ChEBI" id="CHEBI:15378"/>
        <dbReference type="ChEBI" id="CHEBI:136412"/>
        <dbReference type="ChEBI" id="CHEBI:157695"/>
        <dbReference type="ChEBI" id="CHEBI:167181"/>
        <dbReference type="EC" id="4.2.99.18"/>
    </reaction>
</comment>
<keyword evidence="5" id="KW-0479">Metal-binding</keyword>
<evidence type="ECO:0000256" key="12">
    <source>
        <dbReference type="ARBA" id="ARBA00023239"/>
    </source>
</evidence>
<dbReference type="PANTHER" id="PTHR22993">
    <property type="entry name" value="FORMAMIDOPYRIMIDINE-DNA GLYCOSYLASE"/>
    <property type="match status" value="1"/>
</dbReference>
<evidence type="ECO:0000256" key="10">
    <source>
        <dbReference type="ARBA" id="ARBA00023125"/>
    </source>
</evidence>
<evidence type="ECO:0000256" key="7">
    <source>
        <dbReference type="ARBA" id="ARBA00022771"/>
    </source>
</evidence>
<evidence type="ECO:0000256" key="15">
    <source>
        <dbReference type="ARBA" id="ARBA00044632"/>
    </source>
</evidence>
<evidence type="ECO:0000256" key="9">
    <source>
        <dbReference type="ARBA" id="ARBA00022833"/>
    </source>
</evidence>
<evidence type="ECO:0000256" key="2">
    <source>
        <dbReference type="ARBA" id="ARBA00001947"/>
    </source>
</evidence>
<keyword evidence="12 19" id="KW-0456">Lyase</keyword>
<dbReference type="GO" id="GO:0140078">
    <property type="term" value="F:class I DNA-(apurinic or apyrimidinic site) endonuclease activity"/>
    <property type="evidence" value="ECO:0007669"/>
    <property type="project" value="UniProtKB-EC"/>
</dbReference>
<dbReference type="NCBIfam" id="NF002211">
    <property type="entry name" value="PRK01103.1"/>
    <property type="match status" value="1"/>
</dbReference>
<dbReference type="InterPro" id="IPR035937">
    <property type="entry name" value="FPG_N"/>
</dbReference>
<keyword evidence="13" id="KW-0511">Multifunctional enzyme</keyword>
<feature type="domain" description="Formamidopyrimidine-DNA glycosylase catalytic" evidence="18">
    <location>
        <begin position="2"/>
        <end position="122"/>
    </location>
</feature>
<evidence type="ECO:0000313" key="20">
    <source>
        <dbReference type="Proteomes" id="UP000184295"/>
    </source>
</evidence>
<evidence type="ECO:0000256" key="1">
    <source>
        <dbReference type="ARBA" id="ARBA00001668"/>
    </source>
</evidence>
<organism evidence="19 20">
    <name type="scientific">Ferrithrix thermotolerans DSM 19514</name>
    <dbReference type="NCBI Taxonomy" id="1121881"/>
    <lineage>
        <taxon>Bacteria</taxon>
        <taxon>Bacillati</taxon>
        <taxon>Actinomycetota</taxon>
        <taxon>Acidimicrobiia</taxon>
        <taxon>Acidimicrobiales</taxon>
        <taxon>Acidimicrobiaceae</taxon>
        <taxon>Ferrithrix</taxon>
    </lineage>
</organism>
<dbReference type="InterPro" id="IPR015886">
    <property type="entry name" value="H2TH_FPG"/>
</dbReference>
<dbReference type="STRING" id="1121881.SAMN02745225_01479"/>
<sequence length="294" mass="32992">MPELPEVETIRSDLALRFIGLRLEMLKILGERTIRRNKTNLEEVGPELLGRQLSDAKRYGKYLILELSGSQIGEISYLVVHLGMSGRFVLQLPEMPNGRDHTKMHVRFSEEDLYLWDPRTFGEVFLETGLDDLGRPMTLSKRLGIDPYLYPHNVAGALGEVAVRSSRAIKAVLLDQKVIAGLGNIYSDEVLFRSRVSPSFPVSALDKRGIERVAEAVVEVVNKAVVLRGSSLKDKSYMDLSGRPGSYQSEHLVYGRYSKACMVCGEDIDRVLIAGRYSSFCSICQQGADRWDYS</sequence>
<evidence type="ECO:0000256" key="3">
    <source>
        <dbReference type="ARBA" id="ARBA00009409"/>
    </source>
</evidence>
<evidence type="ECO:0000256" key="6">
    <source>
        <dbReference type="ARBA" id="ARBA00022763"/>
    </source>
</evidence>